<evidence type="ECO:0000259" key="1">
    <source>
        <dbReference type="Pfam" id="PF13007"/>
    </source>
</evidence>
<feature type="non-terminal residue" evidence="2">
    <location>
        <position position="84"/>
    </location>
</feature>
<evidence type="ECO:0000313" key="3">
    <source>
        <dbReference type="Proteomes" id="UP001197378"/>
    </source>
</evidence>
<dbReference type="InterPro" id="IPR024463">
    <property type="entry name" value="Transposase_TnpC_homeodom"/>
</dbReference>
<keyword evidence="3" id="KW-1185">Reference proteome</keyword>
<sequence length="84" mass="9643">MVSTTPTPLPSSPGALRDLVLDLLQKQQQKESELAEHTLHIARQEALIAQKDQYIAVRDETIARLENTVAKLQRWRFGRRSEHL</sequence>
<dbReference type="EMBL" id="JAAXYO010000112">
    <property type="protein sequence ID" value="MBU2788191.1"/>
    <property type="molecule type" value="Genomic_DNA"/>
</dbReference>
<comment type="caution">
    <text evidence="2">The sequence shown here is derived from an EMBL/GenBank/DDBJ whole genome shotgun (WGS) entry which is preliminary data.</text>
</comment>
<reference evidence="2" key="1">
    <citation type="journal article" date="2021" name="ISME J.">
        <title>Genomic evolution of the class Acidithiobacillia: deep-branching Proteobacteria living in extreme acidic conditions.</title>
        <authorList>
            <person name="Moya-Beltran A."/>
            <person name="Beard S."/>
            <person name="Rojas-Villalobos C."/>
            <person name="Issotta F."/>
            <person name="Gallardo Y."/>
            <person name="Ulloa R."/>
            <person name="Giaveno A."/>
            <person name="Degli Esposti M."/>
            <person name="Johnson D.B."/>
            <person name="Quatrini R."/>
        </authorList>
    </citation>
    <scope>NUCLEOTIDE SEQUENCE</scope>
    <source>
        <strain evidence="2">VAN18-1</strain>
    </source>
</reference>
<name>A0AAE2YQ42_9PROT</name>
<organism evidence="2 3">
    <name type="scientific">Igneacidithiobacillus copahuensis</name>
    <dbReference type="NCBI Taxonomy" id="2724909"/>
    <lineage>
        <taxon>Bacteria</taxon>
        <taxon>Pseudomonadati</taxon>
        <taxon>Pseudomonadota</taxon>
        <taxon>Acidithiobacillia</taxon>
        <taxon>Acidithiobacillales</taxon>
        <taxon>Acidithiobacillaceae</taxon>
        <taxon>Igneacidithiobacillus</taxon>
    </lineage>
</organism>
<protein>
    <submittedName>
        <fullName evidence="2">IS66 family transposase</fullName>
    </submittedName>
</protein>
<evidence type="ECO:0000313" key="2">
    <source>
        <dbReference type="EMBL" id="MBU2788191.1"/>
    </source>
</evidence>
<dbReference type="Pfam" id="PF13007">
    <property type="entry name" value="LZ_Tnp_IS66"/>
    <property type="match status" value="1"/>
</dbReference>
<accession>A0AAE2YQ42</accession>
<proteinExistence type="predicted"/>
<feature type="domain" description="Transposase TnpC homeodomain" evidence="1">
    <location>
        <begin position="64"/>
        <end position="82"/>
    </location>
</feature>
<dbReference type="Proteomes" id="UP001197378">
    <property type="component" value="Unassembled WGS sequence"/>
</dbReference>
<dbReference type="AlphaFoldDB" id="A0AAE2YQ42"/>
<gene>
    <name evidence="2" type="ORF">HFQ13_08230</name>
</gene>